<feature type="domain" description="SCP2" evidence="1">
    <location>
        <begin position="12"/>
        <end position="103"/>
    </location>
</feature>
<comment type="caution">
    <text evidence="2">The sequence shown here is derived from an EMBL/GenBank/DDBJ whole genome shotgun (WGS) entry which is preliminary data.</text>
</comment>
<sequence>MPDADTVMALMREKAEVLRRLGYRLRIDLTDTEESVLLDATGPEPVIAAADAETEADSVLRLTSDNLGRLLDGKLSPMLAFSTGRLRVEGSKGVALKLASLLDEA</sequence>
<organism evidence="2 3">
    <name type="scientific">Roseicella aquatilis</name>
    <dbReference type="NCBI Taxonomy" id="2527868"/>
    <lineage>
        <taxon>Bacteria</taxon>
        <taxon>Pseudomonadati</taxon>
        <taxon>Pseudomonadota</taxon>
        <taxon>Alphaproteobacteria</taxon>
        <taxon>Acetobacterales</taxon>
        <taxon>Roseomonadaceae</taxon>
        <taxon>Roseicella</taxon>
    </lineage>
</organism>
<dbReference type="SUPFAM" id="SSF55718">
    <property type="entry name" value="SCP-like"/>
    <property type="match status" value="1"/>
</dbReference>
<dbReference type="RefSeq" id="WP_132283588.1">
    <property type="nucleotide sequence ID" value="NZ_SKBM01000001.1"/>
</dbReference>
<evidence type="ECO:0000313" key="3">
    <source>
        <dbReference type="Proteomes" id="UP000295023"/>
    </source>
</evidence>
<evidence type="ECO:0000259" key="1">
    <source>
        <dbReference type="Pfam" id="PF02036"/>
    </source>
</evidence>
<protein>
    <submittedName>
        <fullName evidence="2">SCP2 sterol-binding domain-containing protein</fullName>
    </submittedName>
</protein>
<dbReference type="OrthoDB" id="9809312at2"/>
<dbReference type="InterPro" id="IPR036527">
    <property type="entry name" value="SCP2_sterol-bd_dom_sf"/>
</dbReference>
<accession>A0A4R4DU40</accession>
<dbReference type="Gene3D" id="3.30.1050.10">
    <property type="entry name" value="SCP2 sterol-binding domain"/>
    <property type="match status" value="1"/>
</dbReference>
<dbReference type="InterPro" id="IPR003033">
    <property type="entry name" value="SCP2_sterol-bd_dom"/>
</dbReference>
<dbReference type="Pfam" id="PF02036">
    <property type="entry name" value="SCP2"/>
    <property type="match status" value="1"/>
</dbReference>
<dbReference type="Proteomes" id="UP000295023">
    <property type="component" value="Unassembled WGS sequence"/>
</dbReference>
<keyword evidence="3" id="KW-1185">Reference proteome</keyword>
<dbReference type="AlphaFoldDB" id="A0A4R4DU40"/>
<evidence type="ECO:0000313" key="2">
    <source>
        <dbReference type="EMBL" id="TCZ66617.1"/>
    </source>
</evidence>
<dbReference type="EMBL" id="SKBM01000001">
    <property type="protein sequence ID" value="TCZ66617.1"/>
    <property type="molecule type" value="Genomic_DNA"/>
</dbReference>
<proteinExistence type="predicted"/>
<name>A0A4R4DU40_9PROT</name>
<gene>
    <name evidence="2" type="ORF">EXY23_00425</name>
</gene>
<reference evidence="2 3" key="1">
    <citation type="submission" date="2019-03" db="EMBL/GenBank/DDBJ databases">
        <title>Paracraurococcus aquatilis NE82 genome sequence.</title>
        <authorList>
            <person name="Zhao Y."/>
            <person name="Du Z."/>
        </authorList>
    </citation>
    <scope>NUCLEOTIDE SEQUENCE [LARGE SCALE GENOMIC DNA]</scope>
    <source>
        <strain evidence="2 3">NE82</strain>
    </source>
</reference>